<evidence type="ECO:0000256" key="8">
    <source>
        <dbReference type="ARBA" id="ARBA00022692"/>
    </source>
</evidence>
<organism evidence="13 14">
    <name type="scientific">Pseudomonas umsongensis</name>
    <dbReference type="NCBI Taxonomy" id="198618"/>
    <lineage>
        <taxon>Bacteria</taxon>
        <taxon>Pseudomonadati</taxon>
        <taxon>Pseudomonadota</taxon>
        <taxon>Gammaproteobacteria</taxon>
        <taxon>Pseudomonadales</taxon>
        <taxon>Pseudomonadaceae</taxon>
        <taxon>Pseudomonas</taxon>
    </lineage>
</organism>
<evidence type="ECO:0000256" key="9">
    <source>
        <dbReference type="ARBA" id="ARBA00022989"/>
    </source>
</evidence>
<dbReference type="PANTHER" id="PTHR33529">
    <property type="entry name" value="SLR0882 PROTEIN-RELATED"/>
    <property type="match status" value="1"/>
</dbReference>
<dbReference type="EMBL" id="CP051487">
    <property type="protein sequence ID" value="QJC82492.1"/>
    <property type="molecule type" value="Genomic_DNA"/>
</dbReference>
<gene>
    <name evidence="13" type="primary">lptF</name>
    <name evidence="13" type="ORF">HGP31_13680</name>
</gene>
<dbReference type="GO" id="GO:0055085">
    <property type="term" value="P:transmembrane transport"/>
    <property type="evidence" value="ECO:0007669"/>
    <property type="project" value="InterPro"/>
</dbReference>
<dbReference type="PANTHER" id="PTHR33529:SF7">
    <property type="entry name" value="LIPOPOLYSACCHARIDE EXPORT SYSTEM PERMEASE PROTEIN LPTF"/>
    <property type="match status" value="1"/>
</dbReference>
<protein>
    <recommendedName>
        <fullName evidence="4">Lipopolysaccharide export system permease protein LptF</fullName>
    </recommendedName>
</protein>
<feature type="transmembrane region" description="Helical" evidence="12">
    <location>
        <begin position="12"/>
        <end position="32"/>
    </location>
</feature>
<feature type="transmembrane region" description="Helical" evidence="12">
    <location>
        <begin position="99"/>
        <end position="120"/>
    </location>
</feature>
<dbReference type="NCBIfam" id="TIGR04407">
    <property type="entry name" value="LptF_YjgP"/>
    <property type="match status" value="1"/>
</dbReference>
<dbReference type="Proteomes" id="UP000501367">
    <property type="component" value="Chromosome"/>
</dbReference>
<dbReference type="InterPro" id="IPR030922">
    <property type="entry name" value="LptF"/>
</dbReference>
<dbReference type="AlphaFoldDB" id="A0AAE7A003"/>
<comment type="subcellular location">
    <subcellularLocation>
        <location evidence="2">Cell inner membrane</location>
        <topology evidence="2">Multi-pass membrane protein</topology>
    </subcellularLocation>
</comment>
<dbReference type="Pfam" id="PF03739">
    <property type="entry name" value="LptF_LptG"/>
    <property type="match status" value="1"/>
</dbReference>
<evidence type="ECO:0000256" key="4">
    <source>
        <dbReference type="ARBA" id="ARBA00014213"/>
    </source>
</evidence>
<keyword evidence="10 12" id="KW-0472">Membrane</keyword>
<keyword evidence="8 12" id="KW-0812">Transmembrane</keyword>
<evidence type="ECO:0000256" key="11">
    <source>
        <dbReference type="ARBA" id="ARBA00026081"/>
    </source>
</evidence>
<dbReference type="GO" id="GO:0043190">
    <property type="term" value="C:ATP-binding cassette (ABC) transporter complex"/>
    <property type="evidence" value="ECO:0007669"/>
    <property type="project" value="InterPro"/>
</dbReference>
<keyword evidence="7" id="KW-0997">Cell inner membrane</keyword>
<evidence type="ECO:0000256" key="3">
    <source>
        <dbReference type="ARBA" id="ARBA00007725"/>
    </source>
</evidence>
<evidence type="ECO:0000256" key="5">
    <source>
        <dbReference type="ARBA" id="ARBA00022448"/>
    </source>
</evidence>
<dbReference type="GO" id="GO:0015920">
    <property type="term" value="P:lipopolysaccharide transport"/>
    <property type="evidence" value="ECO:0007669"/>
    <property type="project" value="TreeGrafter"/>
</dbReference>
<evidence type="ECO:0000256" key="7">
    <source>
        <dbReference type="ARBA" id="ARBA00022519"/>
    </source>
</evidence>
<evidence type="ECO:0000256" key="12">
    <source>
        <dbReference type="SAM" id="Phobius"/>
    </source>
</evidence>
<comment type="subunit">
    <text evidence="11">Component of the lipopolysaccharide transport and assembly complex. The LptBFG transporter is composed of two ATP-binding proteins (LptB) and two transmembrane proteins (LptF and LptG).</text>
</comment>
<evidence type="ECO:0000313" key="14">
    <source>
        <dbReference type="Proteomes" id="UP000501367"/>
    </source>
</evidence>
<comment type="similarity">
    <text evidence="3">Belongs to the LptF/LptG family.</text>
</comment>
<dbReference type="InterPro" id="IPR005495">
    <property type="entry name" value="LptG/LptF_permease"/>
</dbReference>
<evidence type="ECO:0000256" key="10">
    <source>
        <dbReference type="ARBA" id="ARBA00023136"/>
    </source>
</evidence>
<accession>A0AAE7A003</accession>
<keyword evidence="6" id="KW-1003">Cell membrane</keyword>
<keyword evidence="5" id="KW-0813">Transport</keyword>
<evidence type="ECO:0000256" key="6">
    <source>
        <dbReference type="ARBA" id="ARBA00022475"/>
    </source>
</evidence>
<sequence>MFLIERYVIAEIRRPVIVMVSILVFIFASYSVERYLADAVEGTLALQAVLEMVFYKVLIALEMLVPVALYASVTLAVGRLCHDSEIIAIAASGASPLRIYRAVLLLAIPISLAVAMLSLYGRPWAYTQAYVLEQQSRTDLDVNHLQAQRFNLNNENGRMILAERIDRTDGRLHDVLIYDPGDSKTRVFRARQARILDPNPDDPIVELTQGHSYLLKHSASRDISEKFEHMRLHLLPIERAAEGKRKAAPNEVLQASSAPSDKAELQWRQTRGVSAMVLALLAIPLSRTRPRQGRFATLLPVTAVFAVIYYAADICKTMVGNSTLPLYPGLWTVPLLMSLALLVFLARDLANFRFGYR</sequence>
<reference evidence="13 14" key="1">
    <citation type="submission" date="2020-04" db="EMBL/GenBank/DDBJ databases">
        <authorList>
            <person name="Yao Y."/>
            <person name="He Z."/>
        </authorList>
    </citation>
    <scope>NUCLEOTIDE SEQUENCE [LARGE SCALE GENOMIC DNA]</scope>
    <source>
        <strain evidence="13 14">CY-1</strain>
    </source>
</reference>
<comment type="function">
    <text evidence="1">Part of the ABC transporter complex LptBFG involved in the translocation of lipopolysaccharide (LPS) from the inner membrane to the outer membrane.</text>
</comment>
<feature type="transmembrane region" description="Helical" evidence="12">
    <location>
        <begin position="324"/>
        <end position="346"/>
    </location>
</feature>
<evidence type="ECO:0000313" key="13">
    <source>
        <dbReference type="EMBL" id="QJC82492.1"/>
    </source>
</evidence>
<evidence type="ECO:0000256" key="2">
    <source>
        <dbReference type="ARBA" id="ARBA00004429"/>
    </source>
</evidence>
<name>A0AAE7A003_9PSED</name>
<dbReference type="KEGG" id="pum:HGP31_13680"/>
<feature type="transmembrane region" description="Helical" evidence="12">
    <location>
        <begin position="295"/>
        <end position="312"/>
    </location>
</feature>
<feature type="transmembrane region" description="Helical" evidence="12">
    <location>
        <begin position="52"/>
        <end position="78"/>
    </location>
</feature>
<keyword evidence="9 12" id="KW-1133">Transmembrane helix</keyword>
<proteinExistence type="inferred from homology"/>
<evidence type="ECO:0000256" key="1">
    <source>
        <dbReference type="ARBA" id="ARBA00002265"/>
    </source>
</evidence>